<dbReference type="InterPro" id="IPR039433">
    <property type="entry name" value="Mff-like_dom"/>
</dbReference>
<keyword evidence="11" id="KW-1185">Reference proteome</keyword>
<evidence type="ECO:0000256" key="4">
    <source>
        <dbReference type="ARBA" id="ARBA00022787"/>
    </source>
</evidence>
<dbReference type="InterPro" id="IPR039153">
    <property type="entry name" value="FATE1"/>
</dbReference>
<dbReference type="FunCoup" id="A0A2Y9QCA1">
    <property type="interactions" value="39"/>
</dbReference>
<dbReference type="PANTHER" id="PTHR21128">
    <property type="entry name" value="FETAL AND ADULT TESTIS-EXPRESSED TRANSCRIPT PROTEIN"/>
    <property type="match status" value="1"/>
</dbReference>
<keyword evidence="4" id="KW-1000">Mitochondrion outer membrane</keyword>
<dbReference type="Proteomes" id="UP000248480">
    <property type="component" value="Unplaced"/>
</dbReference>
<gene>
    <name evidence="12" type="primary">FATE1</name>
</gene>
<dbReference type="GO" id="GO:0051562">
    <property type="term" value="P:negative regulation of mitochondrial calcium ion concentration"/>
    <property type="evidence" value="ECO:0007669"/>
    <property type="project" value="TreeGrafter"/>
</dbReference>
<protein>
    <submittedName>
        <fullName evidence="12">Fetal and adult testis-expressed transcript protein</fullName>
    </submittedName>
</protein>
<evidence type="ECO:0000313" key="11">
    <source>
        <dbReference type="Proteomes" id="UP000248480"/>
    </source>
</evidence>
<dbReference type="KEGG" id="tmu:101358554"/>
<evidence type="ECO:0000256" key="9">
    <source>
        <dbReference type="SAM" id="Phobius"/>
    </source>
</evidence>
<evidence type="ECO:0000259" key="10">
    <source>
        <dbReference type="Pfam" id="PF05644"/>
    </source>
</evidence>
<sequence>MVDRGSRSQGSASHRRQKLEHKAAGSSAVPPAWNTTRPKKAGSRGAKEPGHGDVRAQEFPGGFQGMRFQYERPDVDLMAEIGLEELNGLEMEVMRRQLRVITERLQDLEEQASTWHYRETLFFTIMVSGCMANLWLWMRR</sequence>
<evidence type="ECO:0000256" key="8">
    <source>
        <dbReference type="SAM" id="MobiDB-lite"/>
    </source>
</evidence>
<dbReference type="PANTHER" id="PTHR21128:SF0">
    <property type="entry name" value="FETAL AND ADULT TESTIS-EXPRESSED TRANSCRIPT PROTEIN"/>
    <property type="match status" value="1"/>
</dbReference>
<dbReference type="GeneID" id="101358554"/>
<keyword evidence="5 9" id="KW-1133">Transmembrane helix</keyword>
<feature type="region of interest" description="Disordered" evidence="8">
    <location>
        <begin position="1"/>
        <end position="60"/>
    </location>
</feature>
<evidence type="ECO:0000256" key="7">
    <source>
        <dbReference type="ARBA" id="ARBA00023136"/>
    </source>
</evidence>
<evidence type="ECO:0000256" key="2">
    <source>
        <dbReference type="ARBA" id="ARBA00004294"/>
    </source>
</evidence>
<proteinExistence type="predicted"/>
<dbReference type="GO" id="GO:0031625">
    <property type="term" value="F:ubiquitin protein ligase binding"/>
    <property type="evidence" value="ECO:0007669"/>
    <property type="project" value="TreeGrafter"/>
</dbReference>
<evidence type="ECO:0000256" key="3">
    <source>
        <dbReference type="ARBA" id="ARBA00022692"/>
    </source>
</evidence>
<name>A0A2Y9QCA1_TRIMA</name>
<evidence type="ECO:0000256" key="5">
    <source>
        <dbReference type="ARBA" id="ARBA00022989"/>
    </source>
</evidence>
<reference evidence="12" key="1">
    <citation type="submission" date="2025-08" db="UniProtKB">
        <authorList>
            <consortium name="RefSeq"/>
        </authorList>
    </citation>
    <scope>IDENTIFICATION</scope>
</reference>
<evidence type="ECO:0000313" key="12">
    <source>
        <dbReference type="RefSeq" id="XP_023580795.1"/>
    </source>
</evidence>
<dbReference type="CTD" id="89885"/>
<organism evidence="11 12">
    <name type="scientific">Trichechus manatus latirostris</name>
    <name type="common">Florida manatee</name>
    <dbReference type="NCBI Taxonomy" id="127582"/>
    <lineage>
        <taxon>Eukaryota</taxon>
        <taxon>Metazoa</taxon>
        <taxon>Chordata</taxon>
        <taxon>Craniata</taxon>
        <taxon>Vertebrata</taxon>
        <taxon>Euteleostomi</taxon>
        <taxon>Mammalia</taxon>
        <taxon>Eutheria</taxon>
        <taxon>Afrotheria</taxon>
        <taxon>Sirenia</taxon>
        <taxon>Trichechidae</taxon>
        <taxon>Trichechus</taxon>
    </lineage>
</organism>
<feature type="compositionally biased region" description="Basic and acidic residues" evidence="8">
    <location>
        <begin position="45"/>
        <end position="56"/>
    </location>
</feature>
<accession>A0A2Y9QCA1</accession>
<dbReference type="GO" id="GO:0005783">
    <property type="term" value="C:endoplasmic reticulum"/>
    <property type="evidence" value="ECO:0007669"/>
    <property type="project" value="TreeGrafter"/>
</dbReference>
<dbReference type="RefSeq" id="XP_023580795.1">
    <property type="nucleotide sequence ID" value="XM_023725027.1"/>
</dbReference>
<dbReference type="Pfam" id="PF05644">
    <property type="entry name" value="Miff"/>
    <property type="match status" value="1"/>
</dbReference>
<keyword evidence="3 9" id="KW-0812">Transmembrane</keyword>
<dbReference type="STRING" id="127582.A0A2Y9QCA1"/>
<evidence type="ECO:0000256" key="6">
    <source>
        <dbReference type="ARBA" id="ARBA00023128"/>
    </source>
</evidence>
<dbReference type="GO" id="GO:0044233">
    <property type="term" value="C:mitochondria-associated endoplasmic reticulum membrane contact site"/>
    <property type="evidence" value="ECO:0007669"/>
    <property type="project" value="TreeGrafter"/>
</dbReference>
<dbReference type="GO" id="GO:0043066">
    <property type="term" value="P:negative regulation of apoptotic process"/>
    <property type="evidence" value="ECO:0007669"/>
    <property type="project" value="TreeGrafter"/>
</dbReference>
<comment type="subcellular location">
    <subcellularLocation>
        <location evidence="1">Membrane</location>
        <topology evidence="1">Single-pass membrane protein</topology>
    </subcellularLocation>
    <subcellularLocation>
        <location evidence="2">Mitochondrion outer membrane</location>
    </subcellularLocation>
</comment>
<keyword evidence="7 9" id="KW-0472">Membrane</keyword>
<keyword evidence="6" id="KW-0496">Mitochondrion</keyword>
<dbReference type="GO" id="GO:0005741">
    <property type="term" value="C:mitochondrial outer membrane"/>
    <property type="evidence" value="ECO:0007669"/>
    <property type="project" value="UniProtKB-SubCell"/>
</dbReference>
<evidence type="ECO:0000256" key="1">
    <source>
        <dbReference type="ARBA" id="ARBA00004167"/>
    </source>
</evidence>
<feature type="domain" description="Mff-like" evidence="10">
    <location>
        <begin position="69"/>
        <end position="140"/>
    </location>
</feature>
<feature type="transmembrane region" description="Helical" evidence="9">
    <location>
        <begin position="120"/>
        <end position="138"/>
    </location>
</feature>
<dbReference type="InParanoid" id="A0A2Y9QCA1"/>
<dbReference type="AlphaFoldDB" id="A0A2Y9QCA1"/>